<dbReference type="InterPro" id="IPR027417">
    <property type="entry name" value="P-loop_NTPase"/>
</dbReference>
<dbReference type="Gene3D" id="3.40.50.300">
    <property type="entry name" value="P-loop containing nucleotide triphosphate hydrolases"/>
    <property type="match status" value="1"/>
</dbReference>
<keyword evidence="8" id="KW-0449">Lipoprotein</keyword>
<evidence type="ECO:0000256" key="1">
    <source>
        <dbReference type="ARBA" id="ARBA00004342"/>
    </source>
</evidence>
<evidence type="ECO:0000256" key="9">
    <source>
        <dbReference type="ARBA" id="ARBA00023289"/>
    </source>
</evidence>
<keyword evidence="5" id="KW-0547">Nucleotide-binding</keyword>
<dbReference type="OrthoDB" id="8830751at2759"/>
<keyword evidence="9" id="KW-0636">Prenylation</keyword>
<evidence type="ECO:0000256" key="4">
    <source>
        <dbReference type="ARBA" id="ARBA00022481"/>
    </source>
</evidence>
<dbReference type="PROSITE" id="PS51419">
    <property type="entry name" value="RAB"/>
    <property type="match status" value="1"/>
</dbReference>
<dbReference type="InterPro" id="IPR003578">
    <property type="entry name" value="Small_GTPase_Rho"/>
</dbReference>
<gene>
    <name evidence="10" type="ORF">BCR42DRAFT_413804</name>
</gene>
<evidence type="ECO:0000256" key="8">
    <source>
        <dbReference type="ARBA" id="ARBA00023288"/>
    </source>
</evidence>
<dbReference type="FunFam" id="3.40.50.300:FF:000983">
    <property type="entry name" value="Rho family GTPase"/>
    <property type="match status" value="1"/>
</dbReference>
<dbReference type="GO" id="GO:0007264">
    <property type="term" value="P:small GTPase-mediated signal transduction"/>
    <property type="evidence" value="ECO:0007669"/>
    <property type="project" value="InterPro"/>
</dbReference>
<dbReference type="AlphaFoldDB" id="A0A1X2II51"/>
<dbReference type="SMART" id="SM00175">
    <property type="entry name" value="RAB"/>
    <property type="match status" value="1"/>
</dbReference>
<dbReference type="SMART" id="SM00174">
    <property type="entry name" value="RHO"/>
    <property type="match status" value="1"/>
</dbReference>
<evidence type="ECO:0000256" key="7">
    <source>
        <dbReference type="ARBA" id="ARBA00023136"/>
    </source>
</evidence>
<evidence type="ECO:0000256" key="3">
    <source>
        <dbReference type="ARBA" id="ARBA00022475"/>
    </source>
</evidence>
<dbReference type="InterPro" id="IPR005225">
    <property type="entry name" value="Small_GTP-bd"/>
</dbReference>
<keyword evidence="7" id="KW-0472">Membrane</keyword>
<dbReference type="SUPFAM" id="SSF52540">
    <property type="entry name" value="P-loop containing nucleoside triphosphate hydrolases"/>
    <property type="match status" value="1"/>
</dbReference>
<dbReference type="Pfam" id="PF00071">
    <property type="entry name" value="Ras"/>
    <property type="match status" value="1"/>
</dbReference>
<comment type="caution">
    <text evidence="10">The sequence shown here is derived from an EMBL/GenBank/DDBJ whole genome shotgun (WGS) entry which is preliminary data.</text>
</comment>
<dbReference type="GO" id="GO:0005886">
    <property type="term" value="C:plasma membrane"/>
    <property type="evidence" value="ECO:0007669"/>
    <property type="project" value="UniProtKB-SubCell"/>
</dbReference>
<evidence type="ECO:0000313" key="10">
    <source>
        <dbReference type="EMBL" id="ORZ17039.1"/>
    </source>
</evidence>
<dbReference type="NCBIfam" id="TIGR00231">
    <property type="entry name" value="small_GTP"/>
    <property type="match status" value="1"/>
</dbReference>
<comment type="subcellular location">
    <subcellularLocation>
        <location evidence="1">Cell membrane</location>
        <topology evidence="1">Lipid-anchor</topology>
        <orientation evidence="1">Cytoplasmic side</orientation>
    </subcellularLocation>
</comment>
<reference evidence="10 11" key="1">
    <citation type="submission" date="2016-07" db="EMBL/GenBank/DDBJ databases">
        <title>Pervasive Adenine N6-methylation of Active Genes in Fungi.</title>
        <authorList>
            <consortium name="DOE Joint Genome Institute"/>
            <person name="Mondo S.J."/>
            <person name="Dannebaum R.O."/>
            <person name="Kuo R.C."/>
            <person name="Labutti K."/>
            <person name="Haridas S."/>
            <person name="Kuo A."/>
            <person name="Salamov A."/>
            <person name="Ahrendt S.R."/>
            <person name="Lipzen A."/>
            <person name="Sullivan W."/>
            <person name="Andreopoulos W.B."/>
            <person name="Clum A."/>
            <person name="Lindquist E."/>
            <person name="Daum C."/>
            <person name="Ramamoorthy G.K."/>
            <person name="Gryganskyi A."/>
            <person name="Culley D."/>
            <person name="Magnuson J.K."/>
            <person name="James T.Y."/>
            <person name="O'Malley M.A."/>
            <person name="Stajich J.E."/>
            <person name="Spatafora J.W."/>
            <person name="Visel A."/>
            <person name="Grigoriev I.V."/>
        </authorList>
    </citation>
    <scope>NUCLEOTIDE SEQUENCE [LARGE SCALE GENOMIC DNA]</scope>
    <source>
        <strain evidence="10 11">NRRL 1336</strain>
    </source>
</reference>
<evidence type="ECO:0000256" key="2">
    <source>
        <dbReference type="ARBA" id="ARBA00010142"/>
    </source>
</evidence>
<dbReference type="PANTHER" id="PTHR24072">
    <property type="entry name" value="RHO FAMILY GTPASE"/>
    <property type="match status" value="1"/>
</dbReference>
<dbReference type="SMART" id="SM00173">
    <property type="entry name" value="RAS"/>
    <property type="match status" value="1"/>
</dbReference>
<evidence type="ECO:0000313" key="11">
    <source>
        <dbReference type="Proteomes" id="UP000193560"/>
    </source>
</evidence>
<keyword evidence="10" id="KW-0378">Hydrolase</keyword>
<dbReference type="PROSITE" id="PS51420">
    <property type="entry name" value="RHO"/>
    <property type="match status" value="1"/>
</dbReference>
<dbReference type="InterPro" id="IPR001806">
    <property type="entry name" value="Small_GTPase"/>
</dbReference>
<dbReference type="GO" id="GO:0005525">
    <property type="term" value="F:GTP binding"/>
    <property type="evidence" value="ECO:0007669"/>
    <property type="project" value="UniProtKB-KW"/>
</dbReference>
<proteinExistence type="inferred from homology"/>
<name>A0A1X2II51_9FUNG</name>
<keyword evidence="11" id="KW-1185">Reference proteome</keyword>
<dbReference type="PRINTS" id="PR00449">
    <property type="entry name" value="RASTRNSFRMNG"/>
</dbReference>
<dbReference type="EMBL" id="MCGE01000010">
    <property type="protein sequence ID" value="ORZ17039.1"/>
    <property type="molecule type" value="Genomic_DNA"/>
</dbReference>
<keyword evidence="4" id="KW-0488">Methylation</keyword>
<dbReference type="STRING" id="90262.A0A1X2II51"/>
<protein>
    <submittedName>
        <fullName evidence="10">p-loop containing nucleoside triphosphate hydrolase protein</fullName>
    </submittedName>
</protein>
<sequence length="204" mass="22762">MFCVDSGSKSLPNPIKRKLVIVGDGGVGKTCLLHCYAKDDFAGTHEHIPTIFDCYVKDMKCNNKHVALTLWDTAGQEVYDRLRTLSYPDSDVVLIAFSVDAPESLENIIELWMPEVSKYCRGLPFLLIGCKSDLRTDEKVLEQLAESNQKPVTYKEGFEMASKIGALTYLETSAKTGHGVEAVFLSAVQATFPTFHRRHKCIIL</sequence>
<keyword evidence="3" id="KW-1003">Cell membrane</keyword>
<evidence type="ECO:0000256" key="6">
    <source>
        <dbReference type="ARBA" id="ARBA00023134"/>
    </source>
</evidence>
<keyword evidence="6" id="KW-0342">GTP-binding</keyword>
<dbReference type="Proteomes" id="UP000193560">
    <property type="component" value="Unassembled WGS sequence"/>
</dbReference>
<evidence type="ECO:0000256" key="5">
    <source>
        <dbReference type="ARBA" id="ARBA00022741"/>
    </source>
</evidence>
<dbReference type="PROSITE" id="PS51421">
    <property type="entry name" value="RAS"/>
    <property type="match status" value="1"/>
</dbReference>
<accession>A0A1X2II51</accession>
<organism evidence="10 11">
    <name type="scientific">Absidia repens</name>
    <dbReference type="NCBI Taxonomy" id="90262"/>
    <lineage>
        <taxon>Eukaryota</taxon>
        <taxon>Fungi</taxon>
        <taxon>Fungi incertae sedis</taxon>
        <taxon>Mucoromycota</taxon>
        <taxon>Mucoromycotina</taxon>
        <taxon>Mucoromycetes</taxon>
        <taxon>Mucorales</taxon>
        <taxon>Cunninghamellaceae</taxon>
        <taxon>Absidia</taxon>
    </lineage>
</organism>
<dbReference type="GO" id="GO:0003924">
    <property type="term" value="F:GTPase activity"/>
    <property type="evidence" value="ECO:0007669"/>
    <property type="project" value="InterPro"/>
</dbReference>
<comment type="similarity">
    <text evidence="2">Belongs to the small GTPase superfamily. Rho family.</text>
</comment>